<evidence type="ECO:0000313" key="3">
    <source>
        <dbReference type="Proteomes" id="UP000652176"/>
    </source>
</evidence>
<dbReference type="SMART" id="SM00698">
    <property type="entry name" value="MORN"/>
    <property type="match status" value="4"/>
</dbReference>
<dbReference type="PANTHER" id="PTHR43215:SF14">
    <property type="entry name" value="RADIAL SPOKE HEAD 1 HOMOLOG"/>
    <property type="match status" value="1"/>
</dbReference>
<gene>
    <name evidence="2" type="ORF">IE877_16035</name>
</gene>
<dbReference type="SUPFAM" id="SSF82185">
    <property type="entry name" value="Histone H3 K4-specific methyltransferase SET7/9 N-terminal domain"/>
    <property type="match status" value="1"/>
</dbReference>
<dbReference type="Proteomes" id="UP000652176">
    <property type="component" value="Unassembled WGS sequence"/>
</dbReference>
<evidence type="ECO:0000313" key="2">
    <source>
        <dbReference type="EMBL" id="MBD9357370.1"/>
    </source>
</evidence>
<name>A0ABR9D358_9GAMM</name>
<sequence>MLVFTTGLAGCVSSPNPKYENASNVSSLDYFESKSMRIFGNCNIVVNMVNSINAYVDTSVDCSAAGSMGIADAEYCQQKSKREFTTLYPSGVLTIPLFPIFAVANYISKESAEKDADQVFVACMETRGHIINGYGTYTFENGNKYQGDWRYGAFNGKGVFYWKNGGSYEGQWEEGQKSGDGFDIYSDGVTYKGVFNKNMKNGNGVMKWPDGRRFEGLFLDDRPNGLGVFIAASGERYEGYWSNGCFKDGERWAVVSQSEAYCR</sequence>
<keyword evidence="3" id="KW-1185">Reference proteome</keyword>
<dbReference type="Pfam" id="PF02493">
    <property type="entry name" value="MORN"/>
    <property type="match status" value="5"/>
</dbReference>
<evidence type="ECO:0000256" key="1">
    <source>
        <dbReference type="ARBA" id="ARBA00022737"/>
    </source>
</evidence>
<evidence type="ECO:0008006" key="4">
    <source>
        <dbReference type="Google" id="ProtNLM"/>
    </source>
</evidence>
<proteinExistence type="predicted"/>
<accession>A0ABR9D358</accession>
<dbReference type="RefSeq" id="WP_192375654.1">
    <property type="nucleotide sequence ID" value="NZ_CAJHIV010000001.1"/>
</dbReference>
<dbReference type="Gene3D" id="2.20.110.10">
    <property type="entry name" value="Histone H3 K4-specific methyltransferase SET7/9 N-terminal domain"/>
    <property type="match status" value="2"/>
</dbReference>
<protein>
    <recommendedName>
        <fullName evidence="4">MORN motif-containing protein</fullName>
    </recommendedName>
</protein>
<keyword evidence="1" id="KW-0677">Repeat</keyword>
<dbReference type="EMBL" id="JACXSS010000001">
    <property type="protein sequence ID" value="MBD9357370.1"/>
    <property type="molecule type" value="Genomic_DNA"/>
</dbReference>
<reference evidence="2 3" key="1">
    <citation type="submission" date="2020-09" db="EMBL/GenBank/DDBJ databases">
        <title>Methylomonas albis sp. nov. and Methylomonas fluvii sp. nov.: Two cold-adapted methanotrophs from the River Elbe and an amended description of Methylovulum psychrotolerans strain Eb1.</title>
        <authorList>
            <person name="Bussmann I.K."/>
            <person name="Klings K.-W."/>
            <person name="Warnstedt J."/>
            <person name="Hoppert M."/>
            <person name="Saborowski A."/>
            <person name="Horn F."/>
            <person name="Liebner S."/>
        </authorList>
    </citation>
    <scope>NUCLEOTIDE SEQUENCE [LARGE SCALE GENOMIC DNA]</scope>
    <source>
        <strain evidence="2 3">EbA</strain>
    </source>
</reference>
<dbReference type="InterPro" id="IPR003409">
    <property type="entry name" value="MORN"/>
</dbReference>
<dbReference type="PANTHER" id="PTHR43215">
    <property type="entry name" value="RADIAL SPOKE HEAD 1 HOMOLOG"/>
    <property type="match status" value="1"/>
</dbReference>
<organism evidence="2 3">
    <name type="scientific">Methylomonas albis</name>
    <dbReference type="NCBI Taxonomy" id="1854563"/>
    <lineage>
        <taxon>Bacteria</taxon>
        <taxon>Pseudomonadati</taxon>
        <taxon>Pseudomonadota</taxon>
        <taxon>Gammaproteobacteria</taxon>
        <taxon>Methylococcales</taxon>
        <taxon>Methylococcaceae</taxon>
        <taxon>Methylomonas</taxon>
    </lineage>
</organism>
<comment type="caution">
    <text evidence="2">The sequence shown here is derived from an EMBL/GenBank/DDBJ whole genome shotgun (WGS) entry which is preliminary data.</text>
</comment>